<dbReference type="Proteomes" id="UP000198852">
    <property type="component" value="Unassembled WGS sequence"/>
</dbReference>
<reference evidence="3" key="1">
    <citation type="submission" date="2016-10" db="EMBL/GenBank/DDBJ databases">
        <authorList>
            <person name="Varghese N."/>
            <person name="Submissions S."/>
        </authorList>
    </citation>
    <scope>NUCLEOTIDE SEQUENCE [LARGE SCALE GENOMIC DNA]</scope>
    <source>
        <strain evidence="3">DSM 44771</strain>
    </source>
</reference>
<evidence type="ECO:0000313" key="3">
    <source>
        <dbReference type="Proteomes" id="UP000198852"/>
    </source>
</evidence>
<sequence length="275" mass="28871">MTIQDDLARPWFQPVVPSEAQQQQPDPGSPTTRIMGQLPVDPADEHGAADRFDPAAQQPAPAAEPVNPVTPVGQVAPAQEHPAAPQPGEFRTAAPQPPFDQPSQGSLPPRPSTAMSQGTTFAEALDPGSHPARSPEAGQEAIAGDTAFQAFYADEPVSMPSIPPLPSAAPQMPAQPPMGAGPEVAGPPMAPPPVPEHVEVTQPYIPAIRDEQPEFAKRLNPEGAAASPAALTGPQPAVGGKPAATPPRKRSLMRRVVRRIIGPDLLRKDPPKKRR</sequence>
<feature type="compositionally biased region" description="Polar residues" evidence="1">
    <location>
        <begin position="19"/>
        <end position="34"/>
    </location>
</feature>
<evidence type="ECO:0000256" key="1">
    <source>
        <dbReference type="SAM" id="MobiDB-lite"/>
    </source>
</evidence>
<evidence type="ECO:0000313" key="2">
    <source>
        <dbReference type="EMBL" id="SFS81286.1"/>
    </source>
</evidence>
<feature type="region of interest" description="Disordered" evidence="1">
    <location>
        <begin position="216"/>
        <end position="252"/>
    </location>
</feature>
<feature type="region of interest" description="Disordered" evidence="1">
    <location>
        <begin position="1"/>
        <end position="197"/>
    </location>
</feature>
<gene>
    <name evidence="2" type="ORF">SAMN05660874_03494</name>
</gene>
<keyword evidence="3" id="KW-1185">Reference proteome</keyword>
<protein>
    <submittedName>
        <fullName evidence="2">Uncharacterized protein</fullName>
    </submittedName>
</protein>
<dbReference type="EMBL" id="FOZX01000005">
    <property type="protein sequence ID" value="SFS81286.1"/>
    <property type="molecule type" value="Genomic_DNA"/>
</dbReference>
<feature type="compositionally biased region" description="Basic and acidic residues" evidence="1">
    <location>
        <begin position="43"/>
        <end position="53"/>
    </location>
</feature>
<accession>A0A1I6SWG4</accession>
<feature type="compositionally biased region" description="Low complexity" evidence="1">
    <location>
        <begin position="54"/>
        <end position="87"/>
    </location>
</feature>
<name>A0A1I6SWG4_9PSEU</name>
<organism evidence="2 3">
    <name type="scientific">Saccharopolyspora flava</name>
    <dbReference type="NCBI Taxonomy" id="95161"/>
    <lineage>
        <taxon>Bacteria</taxon>
        <taxon>Bacillati</taxon>
        <taxon>Actinomycetota</taxon>
        <taxon>Actinomycetes</taxon>
        <taxon>Pseudonocardiales</taxon>
        <taxon>Pseudonocardiaceae</taxon>
        <taxon>Saccharopolyspora</taxon>
    </lineage>
</organism>
<proteinExistence type="predicted"/>
<dbReference type="AlphaFoldDB" id="A0A1I6SWG4"/>
<feature type="compositionally biased region" description="Low complexity" evidence="1">
    <location>
        <begin position="168"/>
        <end position="187"/>
    </location>
</feature>